<comment type="caution">
    <text evidence="1">The sequence shown here is derived from an EMBL/GenBank/DDBJ whole genome shotgun (WGS) entry which is preliminary data.</text>
</comment>
<name>A0A9X6YIM0_BACTU</name>
<accession>A0A9X6YIM0</accession>
<gene>
    <name evidence="2" type="ORF">COE48_05090</name>
    <name evidence="1" type="ORF">CON01_00635</name>
</gene>
<evidence type="ECO:0000313" key="2">
    <source>
        <dbReference type="EMBL" id="PGZ04960.1"/>
    </source>
</evidence>
<proteinExistence type="predicted"/>
<sequence>MINTVWSKYRVEFGFSDGRKGAYLGDTIEELHNAIDSDKRLENDMWLINSLKYGYFWEFQDKPYETKEYTIDNCMGFLWTVR</sequence>
<dbReference type="AlphaFoldDB" id="A0A9X6YIM0"/>
<reference evidence="3 4" key="1">
    <citation type="submission" date="2017-09" db="EMBL/GenBank/DDBJ databases">
        <title>Large-scale bioinformatics analysis of Bacillus genomes uncovers conserved roles of natural products in bacterial physiology.</title>
        <authorList>
            <consortium name="Agbiome Team Llc"/>
            <person name="Bleich R.M."/>
            <person name="Grubbs K.J."/>
            <person name="Santa Maria K.C."/>
            <person name="Allen S.E."/>
            <person name="Farag S."/>
            <person name="Shank E.A."/>
            <person name="Bowers A."/>
        </authorList>
    </citation>
    <scope>NUCLEOTIDE SEQUENCE [LARGE SCALE GENOMIC DNA]</scope>
    <source>
        <strain evidence="2 4">AFS030179</strain>
        <strain evidence="1 3">AFS094940</strain>
    </source>
</reference>
<dbReference type="Proteomes" id="UP000223445">
    <property type="component" value="Unassembled WGS sequence"/>
</dbReference>
<dbReference type="EMBL" id="NUPM01000005">
    <property type="protein sequence ID" value="PGZ04960.1"/>
    <property type="molecule type" value="Genomic_DNA"/>
</dbReference>
<dbReference type="RefSeq" id="WP_097877014.1">
    <property type="nucleotide sequence ID" value="NZ_NTYY01000019.1"/>
</dbReference>
<evidence type="ECO:0000313" key="1">
    <source>
        <dbReference type="EMBL" id="PED16389.1"/>
    </source>
</evidence>
<evidence type="ECO:0000313" key="4">
    <source>
        <dbReference type="Proteomes" id="UP000223445"/>
    </source>
</evidence>
<dbReference type="EMBL" id="NVMD01000002">
    <property type="protein sequence ID" value="PED16389.1"/>
    <property type="molecule type" value="Genomic_DNA"/>
</dbReference>
<evidence type="ECO:0000313" key="3">
    <source>
        <dbReference type="Proteomes" id="UP000220127"/>
    </source>
</evidence>
<protein>
    <submittedName>
        <fullName evidence="1">Uncharacterized protein</fullName>
    </submittedName>
</protein>
<dbReference type="Proteomes" id="UP000220127">
    <property type="component" value="Unassembled WGS sequence"/>
</dbReference>
<organism evidence="1 3">
    <name type="scientific">Bacillus thuringiensis</name>
    <dbReference type="NCBI Taxonomy" id="1428"/>
    <lineage>
        <taxon>Bacteria</taxon>
        <taxon>Bacillati</taxon>
        <taxon>Bacillota</taxon>
        <taxon>Bacilli</taxon>
        <taxon>Bacillales</taxon>
        <taxon>Bacillaceae</taxon>
        <taxon>Bacillus</taxon>
        <taxon>Bacillus cereus group</taxon>
    </lineage>
</organism>